<keyword evidence="9" id="KW-0418">Kinase</keyword>
<organism evidence="12">
    <name type="scientific">marine metagenome</name>
    <dbReference type="NCBI Taxonomy" id="408172"/>
    <lineage>
        <taxon>unclassified sequences</taxon>
        <taxon>metagenomes</taxon>
        <taxon>ecological metagenomes</taxon>
    </lineage>
</organism>
<evidence type="ECO:0000256" key="11">
    <source>
        <dbReference type="ARBA" id="ARBA00023152"/>
    </source>
</evidence>
<evidence type="ECO:0000256" key="8">
    <source>
        <dbReference type="ARBA" id="ARBA00022741"/>
    </source>
</evidence>
<gene>
    <name evidence="12" type="ORF">METZ01_LOCUS24825</name>
</gene>
<dbReference type="GO" id="GO:0005524">
    <property type="term" value="F:ATP binding"/>
    <property type="evidence" value="ECO:0007669"/>
    <property type="project" value="UniProtKB-KW"/>
</dbReference>
<dbReference type="GO" id="GO:0006094">
    <property type="term" value="P:gluconeogenesis"/>
    <property type="evidence" value="ECO:0007669"/>
    <property type="project" value="TreeGrafter"/>
</dbReference>
<dbReference type="GO" id="GO:0043531">
    <property type="term" value="F:ADP binding"/>
    <property type="evidence" value="ECO:0007669"/>
    <property type="project" value="TreeGrafter"/>
</dbReference>
<dbReference type="InterPro" id="IPR015824">
    <property type="entry name" value="Phosphoglycerate_kinase_N"/>
</dbReference>
<dbReference type="Gene3D" id="3.40.50.1260">
    <property type="entry name" value="Phosphoglycerate kinase, N-terminal domain"/>
    <property type="match status" value="2"/>
</dbReference>
<dbReference type="PANTHER" id="PTHR11406:SF23">
    <property type="entry name" value="PHOSPHOGLYCERATE KINASE 1, CHLOROPLASTIC-RELATED"/>
    <property type="match status" value="1"/>
</dbReference>
<comment type="catalytic activity">
    <reaction evidence="1">
        <text>(2R)-3-phosphoglycerate + ATP = (2R)-3-phospho-glyceroyl phosphate + ADP</text>
        <dbReference type="Rhea" id="RHEA:14801"/>
        <dbReference type="ChEBI" id="CHEBI:30616"/>
        <dbReference type="ChEBI" id="CHEBI:57604"/>
        <dbReference type="ChEBI" id="CHEBI:58272"/>
        <dbReference type="ChEBI" id="CHEBI:456216"/>
        <dbReference type="EC" id="2.7.2.3"/>
    </reaction>
</comment>
<reference evidence="12" key="1">
    <citation type="submission" date="2018-05" db="EMBL/GenBank/DDBJ databases">
        <authorList>
            <person name="Lanie J.A."/>
            <person name="Ng W.-L."/>
            <person name="Kazmierczak K.M."/>
            <person name="Andrzejewski T.M."/>
            <person name="Davidsen T.M."/>
            <person name="Wayne K.J."/>
            <person name="Tettelin H."/>
            <person name="Glass J.I."/>
            <person name="Rusch D."/>
            <person name="Podicherti R."/>
            <person name="Tsui H.-C.T."/>
            <person name="Winkler M.E."/>
        </authorList>
    </citation>
    <scope>NUCLEOTIDE SEQUENCE</scope>
</reference>
<dbReference type="FunFam" id="3.40.50.1260:FF:000031">
    <property type="entry name" value="Phosphoglycerate kinase 1"/>
    <property type="match status" value="1"/>
</dbReference>
<dbReference type="GO" id="GO:0006096">
    <property type="term" value="P:glycolytic process"/>
    <property type="evidence" value="ECO:0007669"/>
    <property type="project" value="UniProtKB-KW"/>
</dbReference>
<keyword evidence="8" id="KW-0547">Nucleotide-binding</keyword>
<keyword evidence="6" id="KW-0963">Cytoplasm</keyword>
<comment type="subunit">
    <text evidence="4">Monomer.</text>
</comment>
<dbReference type="EMBL" id="UINC01001138">
    <property type="protein sequence ID" value="SUZ71971.1"/>
    <property type="molecule type" value="Genomic_DNA"/>
</dbReference>
<dbReference type="PRINTS" id="PR00477">
    <property type="entry name" value="PHGLYCKINASE"/>
</dbReference>
<dbReference type="SUPFAM" id="SSF53748">
    <property type="entry name" value="Phosphoglycerate kinase"/>
    <property type="match status" value="1"/>
</dbReference>
<dbReference type="FunFam" id="3.40.50.1260:FF:000006">
    <property type="entry name" value="Phosphoglycerate kinase"/>
    <property type="match status" value="1"/>
</dbReference>
<sequence>MLRKLKSFDLQSKRVLIRVDFNVPIDNDVITDDYRIQKTIPTIKHCLDQGAKVILMSHFGRPKGKINPKFSLMPAGEKLAELLEIPIKFSHDCVSDDAIDVSHNLQSGEVHLLENLRFYNEEIENNSEFATKLSKHGEIYLNDAFGTAHREHASNIGIVHNFMHKGIGLLIEKELEFLSDTLNSSLAPVLLIIGGAKIDTKIDVIHNFLNLADNIIIGGAMANTFLTANGYNMGKSLVETDKLEIAKKILLDSSKTKTRIILPIDFNGELDELGSGSLKYANYDDIKKNMICEDIGELSVNLFSDIIGKSKTIFWNGTLGVAENKDFAFGTERIIDKIIENECVAIAGGGDTVTAIRNYDNQLIDKFSHCSTGGGACLELLSGKTLPAIEILGK</sequence>
<dbReference type="InterPro" id="IPR001576">
    <property type="entry name" value="Phosphoglycerate_kinase"/>
</dbReference>
<accession>A0A381PY24</accession>
<evidence type="ECO:0000256" key="10">
    <source>
        <dbReference type="ARBA" id="ARBA00022840"/>
    </source>
</evidence>
<proteinExistence type="inferred from homology"/>
<dbReference type="PIRSF" id="PIRSF000724">
    <property type="entry name" value="Pgk"/>
    <property type="match status" value="1"/>
</dbReference>
<evidence type="ECO:0000256" key="3">
    <source>
        <dbReference type="ARBA" id="ARBA00008982"/>
    </source>
</evidence>
<dbReference type="InterPro" id="IPR036043">
    <property type="entry name" value="Phosphoglycerate_kinase_sf"/>
</dbReference>
<dbReference type="AlphaFoldDB" id="A0A381PY24"/>
<dbReference type="GO" id="GO:0004618">
    <property type="term" value="F:phosphoglycerate kinase activity"/>
    <property type="evidence" value="ECO:0007669"/>
    <property type="project" value="UniProtKB-EC"/>
</dbReference>
<dbReference type="GO" id="GO:0005829">
    <property type="term" value="C:cytosol"/>
    <property type="evidence" value="ECO:0007669"/>
    <property type="project" value="TreeGrafter"/>
</dbReference>
<evidence type="ECO:0000256" key="1">
    <source>
        <dbReference type="ARBA" id="ARBA00000642"/>
    </source>
</evidence>
<evidence type="ECO:0000256" key="4">
    <source>
        <dbReference type="ARBA" id="ARBA00011245"/>
    </source>
</evidence>
<dbReference type="InterPro" id="IPR015911">
    <property type="entry name" value="Phosphoglycerate_kinase_CS"/>
</dbReference>
<keyword evidence="10" id="KW-0067">ATP-binding</keyword>
<dbReference type="PANTHER" id="PTHR11406">
    <property type="entry name" value="PHOSPHOGLYCERATE KINASE"/>
    <property type="match status" value="1"/>
</dbReference>
<name>A0A381PY24_9ZZZZ</name>
<evidence type="ECO:0000256" key="9">
    <source>
        <dbReference type="ARBA" id="ARBA00022777"/>
    </source>
</evidence>
<comment type="pathway">
    <text evidence="2">Carbohydrate degradation; glycolysis; pyruvate from D-glyceraldehyde 3-phosphate: step 2/5.</text>
</comment>
<dbReference type="PROSITE" id="PS00111">
    <property type="entry name" value="PGLYCERATE_KINASE"/>
    <property type="match status" value="1"/>
</dbReference>
<evidence type="ECO:0000256" key="2">
    <source>
        <dbReference type="ARBA" id="ARBA00004838"/>
    </source>
</evidence>
<keyword evidence="7" id="KW-0808">Transferase</keyword>
<comment type="similarity">
    <text evidence="3">Belongs to the phosphoglycerate kinase family.</text>
</comment>
<dbReference type="HAMAP" id="MF_00145">
    <property type="entry name" value="Phosphoglyc_kinase"/>
    <property type="match status" value="1"/>
</dbReference>
<evidence type="ECO:0000256" key="7">
    <source>
        <dbReference type="ARBA" id="ARBA00022679"/>
    </source>
</evidence>
<dbReference type="Pfam" id="PF00162">
    <property type="entry name" value="PGK"/>
    <property type="match status" value="1"/>
</dbReference>
<evidence type="ECO:0000313" key="12">
    <source>
        <dbReference type="EMBL" id="SUZ71971.1"/>
    </source>
</evidence>
<dbReference type="EC" id="2.7.2.3" evidence="5"/>
<evidence type="ECO:0000256" key="5">
    <source>
        <dbReference type="ARBA" id="ARBA00013061"/>
    </source>
</evidence>
<keyword evidence="11" id="KW-0324">Glycolysis</keyword>
<evidence type="ECO:0000256" key="6">
    <source>
        <dbReference type="ARBA" id="ARBA00022490"/>
    </source>
</evidence>
<protein>
    <recommendedName>
        <fullName evidence="5">phosphoglycerate kinase</fullName>
        <ecNumber evidence="5">2.7.2.3</ecNumber>
    </recommendedName>
</protein>